<evidence type="ECO:0000256" key="7">
    <source>
        <dbReference type="ARBA" id="ARBA00023033"/>
    </source>
</evidence>
<dbReference type="SUPFAM" id="SSF51905">
    <property type="entry name" value="FAD/NAD(P)-binding domain"/>
    <property type="match status" value="1"/>
</dbReference>
<dbReference type="GO" id="GO:0006744">
    <property type="term" value="P:ubiquinone biosynthetic process"/>
    <property type="evidence" value="ECO:0007669"/>
    <property type="project" value="UniProtKB-UniPathway"/>
</dbReference>
<dbReference type="PROSITE" id="PS01304">
    <property type="entry name" value="UBIH"/>
    <property type="match status" value="1"/>
</dbReference>
<dbReference type="PANTHER" id="PTHR43876">
    <property type="entry name" value="UBIQUINONE BIOSYNTHESIS MONOOXYGENASE COQ6, MITOCHONDRIAL"/>
    <property type="match status" value="1"/>
</dbReference>
<dbReference type="STRING" id="349163.Acry_0376"/>
<dbReference type="InterPro" id="IPR051205">
    <property type="entry name" value="UbiH/COQ6_monooxygenase"/>
</dbReference>
<comment type="similarity">
    <text evidence="3">Belongs to the UbiH/COQ6 family.</text>
</comment>
<evidence type="ECO:0000313" key="9">
    <source>
        <dbReference type="EMBL" id="ABQ29601.1"/>
    </source>
</evidence>
<reference evidence="9 10" key="1">
    <citation type="submission" date="2007-05" db="EMBL/GenBank/DDBJ databases">
        <title>Complete sequence of chromosome of Acidiphilium cryptum JF-5.</title>
        <authorList>
            <consortium name="US DOE Joint Genome Institute"/>
            <person name="Copeland A."/>
            <person name="Lucas S."/>
            <person name="Lapidus A."/>
            <person name="Barry K."/>
            <person name="Detter J.C."/>
            <person name="Glavina del Rio T."/>
            <person name="Hammon N."/>
            <person name="Israni S."/>
            <person name="Dalin E."/>
            <person name="Tice H."/>
            <person name="Pitluck S."/>
            <person name="Sims D."/>
            <person name="Brettin T."/>
            <person name="Bruce D."/>
            <person name="Han C."/>
            <person name="Schmutz J."/>
            <person name="Larimer F."/>
            <person name="Land M."/>
            <person name="Hauser L."/>
            <person name="Kyrpides N."/>
            <person name="Kim E."/>
            <person name="Magnuson T."/>
            <person name="Richardson P."/>
        </authorList>
    </citation>
    <scope>NUCLEOTIDE SEQUENCE [LARGE SCALE GENOMIC DNA]</scope>
    <source>
        <strain evidence="9 10">JF-5</strain>
    </source>
</reference>
<dbReference type="Proteomes" id="UP000000245">
    <property type="component" value="Chromosome"/>
</dbReference>
<proteinExistence type="inferred from homology"/>
<dbReference type="FunFam" id="3.50.50.60:FF:000021">
    <property type="entry name" value="Ubiquinone biosynthesis monooxygenase COQ6"/>
    <property type="match status" value="1"/>
</dbReference>
<evidence type="ECO:0000256" key="1">
    <source>
        <dbReference type="ARBA" id="ARBA00001974"/>
    </source>
</evidence>
<dbReference type="PRINTS" id="PR00420">
    <property type="entry name" value="RNGMNOXGNASE"/>
</dbReference>
<evidence type="ECO:0000256" key="2">
    <source>
        <dbReference type="ARBA" id="ARBA00004749"/>
    </source>
</evidence>
<feature type="domain" description="FAD-binding" evidence="8">
    <location>
        <begin position="6"/>
        <end position="349"/>
    </location>
</feature>
<dbReference type="HOGENOM" id="CLU_009665_8_1_5"/>
<dbReference type="Pfam" id="PF01494">
    <property type="entry name" value="FAD_binding_3"/>
    <property type="match status" value="1"/>
</dbReference>
<dbReference type="InterPro" id="IPR018168">
    <property type="entry name" value="Ubi_Hdrlase_CS"/>
</dbReference>
<evidence type="ECO:0000259" key="8">
    <source>
        <dbReference type="Pfam" id="PF01494"/>
    </source>
</evidence>
<keyword evidence="4" id="KW-0285">Flavoprotein</keyword>
<dbReference type="Gene3D" id="3.50.50.60">
    <property type="entry name" value="FAD/NAD(P)-binding domain"/>
    <property type="match status" value="2"/>
</dbReference>
<dbReference type="KEGG" id="acr:Acry_0376"/>
<comment type="pathway">
    <text evidence="2">Cofactor biosynthesis; ubiquinone biosynthesis.</text>
</comment>
<dbReference type="RefSeq" id="WP_011941485.1">
    <property type="nucleotide sequence ID" value="NC_009484.1"/>
</dbReference>
<dbReference type="GO" id="GO:0004497">
    <property type="term" value="F:monooxygenase activity"/>
    <property type="evidence" value="ECO:0007669"/>
    <property type="project" value="UniProtKB-KW"/>
</dbReference>
<gene>
    <name evidence="9" type="ordered locus">Acry_0376</name>
</gene>
<dbReference type="PANTHER" id="PTHR43876:SF7">
    <property type="entry name" value="UBIQUINONE BIOSYNTHESIS MONOOXYGENASE COQ6, MITOCHONDRIAL"/>
    <property type="match status" value="1"/>
</dbReference>
<sequence length="396" mass="42669">MTNDTADVAIIGAGPVGAALALRLAAGGQRVVLVDRAALPPMEHPDFDGRAYAIAYGSRDLLDRAGLWDRLPFPPCPIERIRVSDGKPGRPPSPLFLDFDHRDVGDEPFGWIVEARSLRMAINRALADSAVILHAPATARVTRDADGATVAIADGPSYRVNLVVAADGRGSTLRAEAGIAVTRYPYRQSAVVCAVEHERPHHNVALEHFLPGGPFAQLPMSDADGAHLSAIVFTESHANAARLAAMDDPRFTIEVARRLGAHLGRIRLVGRRWTYPLSALHAHRYHATRLVLVGDSAHGVHPIAGQGLNLGLQDGIALAELIDAAADPGSPHLLARYQRIRRPANIAMLAATDALDRLFSTDLPPVRLARDIGLAAVNRMPRLKRRFMRTAMGLRA</sequence>
<accession>A5FVG9</accession>
<dbReference type="UniPathway" id="UPA00232"/>
<evidence type="ECO:0000256" key="4">
    <source>
        <dbReference type="ARBA" id="ARBA00022630"/>
    </source>
</evidence>
<keyword evidence="5" id="KW-0274">FAD</keyword>
<organism evidence="9 10">
    <name type="scientific">Acidiphilium cryptum (strain JF-5)</name>
    <dbReference type="NCBI Taxonomy" id="349163"/>
    <lineage>
        <taxon>Bacteria</taxon>
        <taxon>Pseudomonadati</taxon>
        <taxon>Pseudomonadota</taxon>
        <taxon>Alphaproteobacteria</taxon>
        <taxon>Acetobacterales</taxon>
        <taxon>Acidocellaceae</taxon>
        <taxon>Acidiphilium</taxon>
    </lineage>
</organism>
<keyword evidence="6 9" id="KW-0560">Oxidoreductase</keyword>
<dbReference type="InterPro" id="IPR010971">
    <property type="entry name" value="UbiH/COQ6"/>
</dbReference>
<evidence type="ECO:0000256" key="5">
    <source>
        <dbReference type="ARBA" id="ARBA00022827"/>
    </source>
</evidence>
<dbReference type="eggNOG" id="COG0654">
    <property type="taxonomic scope" value="Bacteria"/>
</dbReference>
<dbReference type="GO" id="GO:0071949">
    <property type="term" value="F:FAD binding"/>
    <property type="evidence" value="ECO:0007669"/>
    <property type="project" value="InterPro"/>
</dbReference>
<dbReference type="EC" id="1.14.13.-" evidence="9"/>
<dbReference type="InterPro" id="IPR036188">
    <property type="entry name" value="FAD/NAD-bd_sf"/>
</dbReference>
<keyword evidence="7" id="KW-0503">Monooxygenase</keyword>
<dbReference type="AlphaFoldDB" id="A5FVG9"/>
<dbReference type="EMBL" id="CP000697">
    <property type="protein sequence ID" value="ABQ29601.1"/>
    <property type="molecule type" value="Genomic_DNA"/>
</dbReference>
<evidence type="ECO:0000256" key="6">
    <source>
        <dbReference type="ARBA" id="ARBA00023002"/>
    </source>
</evidence>
<keyword evidence="10" id="KW-1185">Reference proteome</keyword>
<comment type="cofactor">
    <cofactor evidence="1">
        <name>FAD</name>
        <dbReference type="ChEBI" id="CHEBI:57692"/>
    </cofactor>
</comment>
<protein>
    <submittedName>
        <fullName evidence="9">2-octaprenyl-6-methoxyphenol hydroxylase / 2-octaprenyl-3-methyl-6-methoxy-1,4-benzoquinol hydroxylase</fullName>
        <ecNumber evidence="9">1.14.13.-</ecNumber>
    </submittedName>
</protein>
<evidence type="ECO:0000313" key="10">
    <source>
        <dbReference type="Proteomes" id="UP000000245"/>
    </source>
</evidence>
<dbReference type="GO" id="GO:0110142">
    <property type="term" value="C:ubiquinone biosynthesis complex"/>
    <property type="evidence" value="ECO:0007669"/>
    <property type="project" value="UniProtKB-ARBA"/>
</dbReference>
<name>A5FVG9_ACICJ</name>
<evidence type="ECO:0000256" key="3">
    <source>
        <dbReference type="ARBA" id="ARBA00005349"/>
    </source>
</evidence>
<dbReference type="NCBIfam" id="TIGR01988">
    <property type="entry name" value="Ubi-OHases"/>
    <property type="match status" value="1"/>
</dbReference>
<dbReference type="InterPro" id="IPR002938">
    <property type="entry name" value="FAD-bd"/>
</dbReference>
<dbReference type="GO" id="GO:0016705">
    <property type="term" value="F:oxidoreductase activity, acting on paired donors, with incorporation or reduction of molecular oxygen"/>
    <property type="evidence" value="ECO:0007669"/>
    <property type="project" value="InterPro"/>
</dbReference>